<protein>
    <submittedName>
        <fullName evidence="3">Plasmid recombination protein</fullName>
    </submittedName>
</protein>
<evidence type="ECO:0000256" key="1">
    <source>
        <dbReference type="SAM" id="Coils"/>
    </source>
</evidence>
<dbReference type="CDD" id="cd17242">
    <property type="entry name" value="MobM_relaxase"/>
    <property type="match status" value="1"/>
</dbReference>
<feature type="non-terminal residue" evidence="3">
    <location>
        <position position="1"/>
    </location>
</feature>
<name>A0AAP3WGK1_BACT4</name>
<dbReference type="GO" id="GO:0003677">
    <property type="term" value="F:DNA binding"/>
    <property type="evidence" value="ECO:0007669"/>
    <property type="project" value="InterPro"/>
</dbReference>
<feature type="compositionally biased region" description="Polar residues" evidence="2">
    <location>
        <begin position="1"/>
        <end position="21"/>
    </location>
</feature>
<comment type="caution">
    <text evidence="3">The sequence shown here is derived from an EMBL/GenBank/DDBJ whole genome shotgun (WGS) entry which is preliminary data.</text>
</comment>
<reference evidence="3" key="1">
    <citation type="submission" date="2022-10" db="EMBL/GenBank/DDBJ databases">
        <title>Human gut microbiome strain richness.</title>
        <authorList>
            <person name="Chen-Liaw A."/>
        </authorList>
    </citation>
    <scope>NUCLEOTIDE SEQUENCE</scope>
    <source>
        <strain evidence="3">1001283st1_A3_1001283B150304_161114</strain>
    </source>
</reference>
<evidence type="ECO:0000313" key="3">
    <source>
        <dbReference type="EMBL" id="MDC2236672.1"/>
    </source>
</evidence>
<feature type="region of interest" description="Disordered" evidence="2">
    <location>
        <begin position="1"/>
        <end position="27"/>
    </location>
</feature>
<feature type="coiled-coil region" evidence="1">
    <location>
        <begin position="234"/>
        <end position="359"/>
    </location>
</feature>
<dbReference type="GO" id="GO:0006310">
    <property type="term" value="P:DNA recombination"/>
    <property type="evidence" value="ECO:0007669"/>
    <property type="project" value="InterPro"/>
</dbReference>
<accession>A0AAP3WGK1</accession>
<evidence type="ECO:0000256" key="2">
    <source>
        <dbReference type="SAM" id="MobiDB-lite"/>
    </source>
</evidence>
<keyword evidence="1" id="KW-0175">Coiled coil</keyword>
<sequence length="477" mass="55010">MDMRSTTSGISQMESNEQQRNWSDEQWKNKAKDSLANYDPTRASLNFEVTKGGVVQPIDKSKSIAQKMAENLAARGIKDPNANPKAVMQRRTVAQFIFGGNRERMHELAFGDQRVDLTKGADNSGITRHKDIEEWAKDVYEFMSKKYGEDNIIGFYVHLDEMNPHIHCTLVPVDAEKNRISWRNVFGQNMKEESFNMTKLHSELEREVNRKWGLERGSNMAETKARHRSTEEYKRDLVREVTNLQQTRQDLIKQIHRNEIKLKGLSTMIENLQNRKEDIQKQIDLIAKQFGQEGVNNEELGNKMAALREEMKRVDEKLAERRQMLENTKKVLLEANEKLEEMKREHMNLEKDVVKSEESKMADIQRNMVGQFNGMMLSAMRPILPTLTPEQREILEDSDFALLFEKSAEILNCAVMLARGYIQLATDYAVSCGGGGGGPTSGWGRDKDDDDDRWWRKCLAHATAMLRPAKRKRSRGR</sequence>
<organism evidence="3 4">
    <name type="scientific">Bacteroides thetaiotaomicron</name>
    <dbReference type="NCBI Taxonomy" id="818"/>
    <lineage>
        <taxon>Bacteria</taxon>
        <taxon>Pseudomonadati</taxon>
        <taxon>Bacteroidota</taxon>
        <taxon>Bacteroidia</taxon>
        <taxon>Bacteroidales</taxon>
        <taxon>Bacteroidaceae</taxon>
        <taxon>Bacteroides</taxon>
    </lineage>
</organism>
<dbReference type="RefSeq" id="WP_272195381.1">
    <property type="nucleotide sequence ID" value="NZ_JAQNVE010000034.1"/>
</dbReference>
<dbReference type="NCBIfam" id="NF041497">
    <property type="entry name" value="MobV"/>
    <property type="match status" value="1"/>
</dbReference>
<gene>
    <name evidence="3" type="ORF">PO127_13060</name>
</gene>
<dbReference type="Proteomes" id="UP001217776">
    <property type="component" value="Unassembled WGS sequence"/>
</dbReference>
<dbReference type="Pfam" id="PF01076">
    <property type="entry name" value="Mob_Pre"/>
    <property type="match status" value="1"/>
</dbReference>
<dbReference type="Gene3D" id="3.30.930.30">
    <property type="match status" value="1"/>
</dbReference>
<dbReference type="InterPro" id="IPR001668">
    <property type="entry name" value="Mob_Pre"/>
</dbReference>
<proteinExistence type="predicted"/>
<dbReference type="AlphaFoldDB" id="A0AAP3WGK1"/>
<evidence type="ECO:0000313" key="4">
    <source>
        <dbReference type="Proteomes" id="UP001217776"/>
    </source>
</evidence>
<dbReference type="EMBL" id="JAQNVG010000019">
    <property type="protein sequence ID" value="MDC2236672.1"/>
    <property type="molecule type" value="Genomic_DNA"/>
</dbReference>